<dbReference type="InterPro" id="IPR006442">
    <property type="entry name" value="Antitoxin_Phd/YefM"/>
</dbReference>
<evidence type="ECO:0000313" key="3">
    <source>
        <dbReference type="EMBL" id="GGG83262.1"/>
    </source>
</evidence>
<comment type="function">
    <text evidence="2">Antitoxin component of a type II toxin-antitoxin (TA) system.</text>
</comment>
<dbReference type="InterPro" id="IPR036165">
    <property type="entry name" value="YefM-like_sf"/>
</dbReference>
<dbReference type="Pfam" id="PF02604">
    <property type="entry name" value="PhdYeFM_antitox"/>
    <property type="match status" value="1"/>
</dbReference>
<comment type="caution">
    <text evidence="3">The sequence shown here is derived from an EMBL/GenBank/DDBJ whole genome shotgun (WGS) entry which is preliminary data.</text>
</comment>
<reference evidence="3" key="2">
    <citation type="submission" date="2020-09" db="EMBL/GenBank/DDBJ databases">
        <authorList>
            <person name="Sun Q."/>
            <person name="Zhou Y."/>
        </authorList>
    </citation>
    <scope>NUCLEOTIDE SEQUENCE</scope>
    <source>
        <strain evidence="3">CGMCC 1.15762</strain>
    </source>
</reference>
<comment type="similarity">
    <text evidence="1 2">Belongs to the phD/YefM antitoxin family.</text>
</comment>
<evidence type="ECO:0000256" key="1">
    <source>
        <dbReference type="ARBA" id="ARBA00009981"/>
    </source>
</evidence>
<dbReference type="Gene3D" id="3.40.1620.10">
    <property type="entry name" value="YefM-like domain"/>
    <property type="match status" value="1"/>
</dbReference>
<sequence length="77" mass="8419">MDKVVEDREELVIPRTGCEGVAMVAQEEWDEIQTMLHLLSSPKNAARLRDAVAELDADGGIEVDLDSETGVLEPRVG</sequence>
<evidence type="ECO:0000256" key="2">
    <source>
        <dbReference type="RuleBase" id="RU362080"/>
    </source>
</evidence>
<evidence type="ECO:0000313" key="4">
    <source>
        <dbReference type="Proteomes" id="UP000617145"/>
    </source>
</evidence>
<dbReference type="Proteomes" id="UP000617145">
    <property type="component" value="Unassembled WGS sequence"/>
</dbReference>
<reference evidence="3" key="1">
    <citation type="journal article" date="2014" name="Int. J. Syst. Evol. Microbiol.">
        <title>Complete genome sequence of Corynebacterium casei LMG S-19264T (=DSM 44701T), isolated from a smear-ripened cheese.</title>
        <authorList>
            <consortium name="US DOE Joint Genome Institute (JGI-PGF)"/>
            <person name="Walter F."/>
            <person name="Albersmeier A."/>
            <person name="Kalinowski J."/>
            <person name="Ruckert C."/>
        </authorList>
    </citation>
    <scope>NUCLEOTIDE SEQUENCE</scope>
    <source>
        <strain evidence="3">CGMCC 1.15762</strain>
    </source>
</reference>
<keyword evidence="4" id="KW-1185">Reference proteome</keyword>
<organism evidence="3 4">
    <name type="scientific">Salipiger pallidus</name>
    <dbReference type="NCBI Taxonomy" id="1775170"/>
    <lineage>
        <taxon>Bacteria</taxon>
        <taxon>Pseudomonadati</taxon>
        <taxon>Pseudomonadota</taxon>
        <taxon>Alphaproteobacteria</taxon>
        <taxon>Rhodobacterales</taxon>
        <taxon>Roseobacteraceae</taxon>
        <taxon>Salipiger</taxon>
    </lineage>
</organism>
<accession>A0A8J2ZMP8</accession>
<gene>
    <name evidence="3" type="ORF">GCM10011415_36390</name>
</gene>
<dbReference type="AlphaFoldDB" id="A0A8J2ZMP8"/>
<protein>
    <recommendedName>
        <fullName evidence="2">Antitoxin</fullName>
    </recommendedName>
</protein>
<dbReference type="EMBL" id="BMJV01000009">
    <property type="protein sequence ID" value="GGG83262.1"/>
    <property type="molecule type" value="Genomic_DNA"/>
</dbReference>
<proteinExistence type="inferred from homology"/>
<name>A0A8J2ZMP8_9RHOB</name>
<dbReference type="RefSeq" id="WP_229673350.1">
    <property type="nucleotide sequence ID" value="NZ_BMJV01000009.1"/>
</dbReference>
<dbReference type="SUPFAM" id="SSF143120">
    <property type="entry name" value="YefM-like"/>
    <property type="match status" value="1"/>
</dbReference>